<evidence type="ECO:0000256" key="1">
    <source>
        <dbReference type="ARBA" id="ARBA00022500"/>
    </source>
</evidence>
<dbReference type="EMBL" id="FRAD01000014">
    <property type="protein sequence ID" value="SHK11602.1"/>
    <property type="molecule type" value="Genomic_DNA"/>
</dbReference>
<reference evidence="7 8" key="1">
    <citation type="submission" date="2016-11" db="EMBL/GenBank/DDBJ databases">
        <authorList>
            <person name="Jaros S."/>
            <person name="Januszkiewicz K."/>
            <person name="Wedrychowicz H."/>
        </authorList>
    </citation>
    <scope>NUCLEOTIDE SEQUENCE [LARGE SCALE GENOMIC DNA]</scope>
    <source>
        <strain evidence="7 8">DSM 3090</strain>
    </source>
</reference>
<keyword evidence="1" id="KW-0145">Chemotaxis</keyword>
<accession>A0A1M6PUQ0</accession>
<dbReference type="RefSeq" id="WP_072903770.1">
    <property type="nucleotide sequence ID" value="NZ_FRAD01000014.1"/>
</dbReference>
<dbReference type="GO" id="GO:0007165">
    <property type="term" value="P:signal transduction"/>
    <property type="evidence" value="ECO:0007669"/>
    <property type="project" value="UniProtKB-KW"/>
</dbReference>
<keyword evidence="4" id="KW-1133">Transmembrane helix</keyword>
<proteinExistence type="inferred from homology"/>
<dbReference type="PANTHER" id="PTHR43531">
    <property type="entry name" value="PROTEIN ICFG"/>
    <property type="match status" value="1"/>
</dbReference>
<sequence length="565" mass="62274">MPKLKNKIKPKSTLKVKSKLRLITIIAQAATIISLVTGFYFVIMLSQGINATQETILPVTRELSNVKLNLSKIENNILQMIATDSEDTEEFSKLSDESRKLWKDVYNSLNIIKKLDSTVDIKDLNITFASLSVLQNEIEQYAPHEETYAKALSIFNLDFTTSTKAVTDKIESMSNKIEKTSSEGLRRDQITSTIGLILMSIIAVISIIVLLIISKVLIRDIANPVAKITDFISEFEKGNLHNHIDYESQDEFGELCTSIKTSTLSISSYIDEIDRIMGELSQGNFTVKPNMEFVGDFKNIQTSIEDFILKISSVIAEINDSAIKVSYTAEQFSDTSRVLSEGTTDQASSVEELYATISQITDKINNNAENTKASLERTLHLRKAVEQSSKNMDSMILAMEKMRDKSADVKNIVTKIEDITAQTNLLSLNAAIEAASAGEAGRGFAVVAEEVRKLAEDSKKSALETKELVQVNIDEIASGTSITESVISDLKKAIEGLATIAEDSKTTAEAVEYEAQAMKQIEAAIGQISDVIQNNSATSEETSASSETLSLEAEHLKELVEQFKI</sequence>
<dbReference type="Pfam" id="PF00015">
    <property type="entry name" value="MCPsignal"/>
    <property type="match status" value="1"/>
</dbReference>
<comment type="similarity">
    <text evidence="2">Belongs to the methyl-accepting chemotaxis (MCP) protein family.</text>
</comment>
<dbReference type="InterPro" id="IPR003660">
    <property type="entry name" value="HAMP_dom"/>
</dbReference>
<evidence type="ECO:0000256" key="2">
    <source>
        <dbReference type="ARBA" id="ARBA00029447"/>
    </source>
</evidence>
<protein>
    <submittedName>
        <fullName evidence="7">HAMP domain-containing protein</fullName>
    </submittedName>
</protein>
<keyword evidence="4" id="KW-0472">Membrane</keyword>
<keyword evidence="3" id="KW-0807">Transducer</keyword>
<gene>
    <name evidence="7" type="ORF">SAMN02745248_01812</name>
</gene>
<dbReference type="SMART" id="SM00283">
    <property type="entry name" value="MA"/>
    <property type="match status" value="1"/>
</dbReference>
<feature type="transmembrane region" description="Helical" evidence="4">
    <location>
        <begin position="20"/>
        <end position="43"/>
    </location>
</feature>
<dbReference type="AlphaFoldDB" id="A0A1M6PUQ0"/>
<dbReference type="PANTHER" id="PTHR43531:SF11">
    <property type="entry name" value="METHYL-ACCEPTING CHEMOTAXIS PROTEIN 3"/>
    <property type="match status" value="1"/>
</dbReference>
<dbReference type="CDD" id="cd06225">
    <property type="entry name" value="HAMP"/>
    <property type="match status" value="1"/>
</dbReference>
<evidence type="ECO:0000256" key="3">
    <source>
        <dbReference type="PROSITE-ProRule" id="PRU00284"/>
    </source>
</evidence>
<dbReference type="OrthoDB" id="9814363at2"/>
<evidence type="ECO:0000259" key="6">
    <source>
        <dbReference type="PROSITE" id="PS50885"/>
    </source>
</evidence>
<dbReference type="InterPro" id="IPR004090">
    <property type="entry name" value="Chemotax_Me-accpt_rcpt"/>
</dbReference>
<dbReference type="SUPFAM" id="SSF58104">
    <property type="entry name" value="Methyl-accepting chemotaxis protein (MCP) signaling domain"/>
    <property type="match status" value="1"/>
</dbReference>
<dbReference type="GO" id="GO:0004888">
    <property type="term" value="F:transmembrane signaling receptor activity"/>
    <property type="evidence" value="ECO:0007669"/>
    <property type="project" value="InterPro"/>
</dbReference>
<feature type="domain" description="HAMP" evidence="6">
    <location>
        <begin position="219"/>
        <end position="271"/>
    </location>
</feature>
<dbReference type="InterPro" id="IPR051310">
    <property type="entry name" value="MCP_chemotaxis"/>
</dbReference>
<feature type="transmembrane region" description="Helical" evidence="4">
    <location>
        <begin position="194"/>
        <end position="218"/>
    </location>
</feature>
<name>A0A1M6PUQ0_9CLOT</name>
<dbReference type="GO" id="GO:0006935">
    <property type="term" value="P:chemotaxis"/>
    <property type="evidence" value="ECO:0007669"/>
    <property type="project" value="UniProtKB-KW"/>
</dbReference>
<dbReference type="PROSITE" id="PS50885">
    <property type="entry name" value="HAMP"/>
    <property type="match status" value="1"/>
</dbReference>
<evidence type="ECO:0000259" key="5">
    <source>
        <dbReference type="PROSITE" id="PS50111"/>
    </source>
</evidence>
<organism evidence="7 8">
    <name type="scientific">Hathewaya proteolytica DSM 3090</name>
    <dbReference type="NCBI Taxonomy" id="1121331"/>
    <lineage>
        <taxon>Bacteria</taxon>
        <taxon>Bacillati</taxon>
        <taxon>Bacillota</taxon>
        <taxon>Clostridia</taxon>
        <taxon>Eubacteriales</taxon>
        <taxon>Clostridiaceae</taxon>
        <taxon>Hathewaya</taxon>
    </lineage>
</organism>
<dbReference type="STRING" id="1121331.SAMN02745248_01812"/>
<dbReference type="Proteomes" id="UP000183952">
    <property type="component" value="Unassembled WGS sequence"/>
</dbReference>
<dbReference type="InterPro" id="IPR004089">
    <property type="entry name" value="MCPsignal_dom"/>
</dbReference>
<keyword evidence="4" id="KW-0812">Transmembrane</keyword>
<dbReference type="Gene3D" id="1.10.287.950">
    <property type="entry name" value="Methyl-accepting chemotaxis protein"/>
    <property type="match status" value="1"/>
</dbReference>
<dbReference type="GO" id="GO:0016020">
    <property type="term" value="C:membrane"/>
    <property type="evidence" value="ECO:0007669"/>
    <property type="project" value="InterPro"/>
</dbReference>
<feature type="domain" description="Methyl-accepting transducer" evidence="5">
    <location>
        <begin position="321"/>
        <end position="550"/>
    </location>
</feature>
<evidence type="ECO:0000313" key="8">
    <source>
        <dbReference type="Proteomes" id="UP000183952"/>
    </source>
</evidence>
<dbReference type="PROSITE" id="PS50111">
    <property type="entry name" value="CHEMOTAXIS_TRANSDUC_2"/>
    <property type="match status" value="1"/>
</dbReference>
<keyword evidence="8" id="KW-1185">Reference proteome</keyword>
<evidence type="ECO:0000313" key="7">
    <source>
        <dbReference type="EMBL" id="SHK11602.1"/>
    </source>
</evidence>
<dbReference type="PRINTS" id="PR00260">
    <property type="entry name" value="CHEMTRNSDUCR"/>
</dbReference>
<evidence type="ECO:0000256" key="4">
    <source>
        <dbReference type="SAM" id="Phobius"/>
    </source>
</evidence>
<dbReference type="Gene3D" id="1.10.8.500">
    <property type="entry name" value="HAMP domain in histidine kinase"/>
    <property type="match status" value="1"/>
</dbReference>